<reference evidence="1" key="1">
    <citation type="journal article" date="2021" name="Mol. Plant Microbe Interact.">
        <title>Complete Genome Sequence of the Plant-Pathogenic Fungus Colletotrichum lupini.</title>
        <authorList>
            <person name="Baroncelli R."/>
            <person name="Pensec F."/>
            <person name="Da Lio D."/>
            <person name="Boufleur T."/>
            <person name="Vicente I."/>
            <person name="Sarrocco S."/>
            <person name="Picot A."/>
            <person name="Baraldi E."/>
            <person name="Sukno S."/>
            <person name="Thon M."/>
            <person name="Le Floch G."/>
        </authorList>
    </citation>
    <scope>NUCLEOTIDE SEQUENCE</scope>
    <source>
        <strain evidence="1">IMI 504893</strain>
    </source>
</reference>
<dbReference type="AlphaFoldDB" id="A0A9Q8SIG0"/>
<dbReference type="EMBL" id="CP019474">
    <property type="protein sequence ID" value="UQC77775.1"/>
    <property type="molecule type" value="Genomic_DNA"/>
</dbReference>
<keyword evidence="2" id="KW-1185">Reference proteome</keyword>
<gene>
    <name evidence="1" type="ORF">CLUP02_03246</name>
</gene>
<name>A0A9Q8SIG0_9PEZI</name>
<proteinExistence type="predicted"/>
<dbReference type="GeneID" id="73337281"/>
<organism evidence="1 2">
    <name type="scientific">Colletotrichum lupini</name>
    <dbReference type="NCBI Taxonomy" id="145971"/>
    <lineage>
        <taxon>Eukaryota</taxon>
        <taxon>Fungi</taxon>
        <taxon>Dikarya</taxon>
        <taxon>Ascomycota</taxon>
        <taxon>Pezizomycotina</taxon>
        <taxon>Sordariomycetes</taxon>
        <taxon>Hypocreomycetidae</taxon>
        <taxon>Glomerellales</taxon>
        <taxon>Glomerellaceae</taxon>
        <taxon>Colletotrichum</taxon>
        <taxon>Colletotrichum acutatum species complex</taxon>
    </lineage>
</organism>
<evidence type="ECO:0000313" key="2">
    <source>
        <dbReference type="Proteomes" id="UP000830671"/>
    </source>
</evidence>
<accession>A0A9Q8SIG0</accession>
<protein>
    <submittedName>
        <fullName evidence="1">Uncharacterized protein</fullName>
    </submittedName>
</protein>
<dbReference type="KEGG" id="clup:CLUP02_03246"/>
<sequence>MVQTRTEVTAQTKTSFGREASRDFGSIGALSLRPIFLPFHLPASACWSLRQPTYSLPRAYQNQAAPDAFLKPLSNSCGLPSTCIAFHLVLIHRNIPSPSSHDNAARPNQPGLNHSMLIARLRNFASAGMLDARSEAIYSLDSIFEIFLPLDVPFRQWLEIRQRLFVDFGKPAA</sequence>
<evidence type="ECO:0000313" key="1">
    <source>
        <dbReference type="EMBL" id="UQC77775.1"/>
    </source>
</evidence>
<dbReference type="Proteomes" id="UP000830671">
    <property type="component" value="Chromosome 2"/>
</dbReference>
<dbReference type="RefSeq" id="XP_049139414.1">
    <property type="nucleotide sequence ID" value="XM_049282271.1"/>
</dbReference>